<dbReference type="SUPFAM" id="SSF54695">
    <property type="entry name" value="POZ domain"/>
    <property type="match status" value="1"/>
</dbReference>
<comment type="caution">
    <text evidence="5">The sequence shown here is derived from an EMBL/GenBank/DDBJ whole genome shotgun (WGS) entry which is preliminary data.</text>
</comment>
<evidence type="ECO:0000256" key="3">
    <source>
        <dbReference type="PROSITE-ProRule" id="PRU00982"/>
    </source>
</evidence>
<accession>A0A835IDQ9</accession>
<gene>
    <name evidence="5" type="ORF">IFM89_026126</name>
</gene>
<dbReference type="PANTHER" id="PTHR32370">
    <property type="entry name" value="OS12G0117600 PROTEIN"/>
    <property type="match status" value="1"/>
</dbReference>
<evidence type="ECO:0000256" key="2">
    <source>
        <dbReference type="ARBA" id="ARBA00022786"/>
    </source>
</evidence>
<reference evidence="5 6" key="1">
    <citation type="submission" date="2020-10" db="EMBL/GenBank/DDBJ databases">
        <title>The Coptis chinensis genome and diversification of protoberbering-type alkaloids.</title>
        <authorList>
            <person name="Wang B."/>
            <person name="Shu S."/>
            <person name="Song C."/>
            <person name="Liu Y."/>
        </authorList>
    </citation>
    <scope>NUCLEOTIDE SEQUENCE [LARGE SCALE GENOMIC DNA]</scope>
    <source>
        <strain evidence="5">HL-2020</strain>
        <tissue evidence="5">Leaf</tissue>
    </source>
</reference>
<evidence type="ECO:0000259" key="4">
    <source>
        <dbReference type="PROSITE" id="PS51649"/>
    </source>
</evidence>
<dbReference type="PROSITE" id="PS51649">
    <property type="entry name" value="NPH3"/>
    <property type="match status" value="1"/>
</dbReference>
<dbReference type="UniPathway" id="UPA00143"/>
<name>A0A835IDQ9_9MAGN</name>
<organism evidence="5 6">
    <name type="scientific">Coptis chinensis</name>
    <dbReference type="NCBI Taxonomy" id="261450"/>
    <lineage>
        <taxon>Eukaryota</taxon>
        <taxon>Viridiplantae</taxon>
        <taxon>Streptophyta</taxon>
        <taxon>Embryophyta</taxon>
        <taxon>Tracheophyta</taxon>
        <taxon>Spermatophyta</taxon>
        <taxon>Magnoliopsida</taxon>
        <taxon>Ranunculales</taxon>
        <taxon>Ranunculaceae</taxon>
        <taxon>Coptidoideae</taxon>
        <taxon>Coptis</taxon>
    </lineage>
</organism>
<evidence type="ECO:0000313" key="6">
    <source>
        <dbReference type="Proteomes" id="UP000631114"/>
    </source>
</evidence>
<dbReference type="OrthoDB" id="1878376at2759"/>
<dbReference type="Pfam" id="PF03000">
    <property type="entry name" value="NPH3"/>
    <property type="match status" value="1"/>
</dbReference>
<dbReference type="InterPro" id="IPR027356">
    <property type="entry name" value="NPH3_dom"/>
</dbReference>
<comment type="similarity">
    <text evidence="3">Belongs to the NPH3 family.</text>
</comment>
<sequence>MAINGNRELYRVSNSEFLLQLPPHVHGTPLTLDKRRVVARSRKLFNLVKDQQNDLKQLPYTLPDIPGNLETFELAMKFCYGYELSMTTENVIPLICLAYYLEMTDEHSPDNLLNIAISFFNHNVLTVWHQTLKALPTTEQVNKQAMHLRIVDFCLDSLVRKARVNPFLIGEPIKSHIYNHGNDHNVDSGYNRASARRRLFLLDCQSDGITMLSLQLYGLLMSKMILEGIRPDFIAASLFRYTKRWIHEDEEGSPSTHEENYQREIIETVEKLLSIQIGVLPCKLLFEMLRTAMLLEASTQCRYGFENRIGRQLIEATVEDLLIPFQGYACEVQYDTECVKRILKAFYSNYTSSDQSGLIKVADLIDDFLAVVAKEFDMNKDTFMSLLKLSAAASNDLHRTSDGMYHAIDVYLNKHKYNLTESEREEVCQLLDCNRMSSKACTHAAQNERLPLRVVVQTLFVGQLQLRDAITSRIGDSENRVPKGGDGVGWRW</sequence>
<comment type="pathway">
    <text evidence="1">Protein modification; protein ubiquitination.</text>
</comment>
<evidence type="ECO:0000256" key="1">
    <source>
        <dbReference type="ARBA" id="ARBA00004906"/>
    </source>
</evidence>
<feature type="domain" description="NPH3" evidence="4">
    <location>
        <begin position="203"/>
        <end position="465"/>
    </location>
</feature>
<dbReference type="GO" id="GO:0016567">
    <property type="term" value="P:protein ubiquitination"/>
    <property type="evidence" value="ECO:0007669"/>
    <property type="project" value="UniProtKB-UniPathway"/>
</dbReference>
<protein>
    <recommendedName>
        <fullName evidence="4">NPH3 domain-containing protein</fullName>
    </recommendedName>
</protein>
<dbReference type="InterPro" id="IPR043454">
    <property type="entry name" value="NPH3/RPT2-like"/>
</dbReference>
<proteinExistence type="inferred from homology"/>
<evidence type="ECO:0000313" key="5">
    <source>
        <dbReference type="EMBL" id="KAF9615711.1"/>
    </source>
</evidence>
<dbReference type="EMBL" id="JADFTS010000003">
    <property type="protein sequence ID" value="KAF9615711.1"/>
    <property type="molecule type" value="Genomic_DNA"/>
</dbReference>
<dbReference type="InterPro" id="IPR011333">
    <property type="entry name" value="SKP1/BTB/POZ_sf"/>
</dbReference>
<dbReference type="AlphaFoldDB" id="A0A835IDQ9"/>
<dbReference type="Proteomes" id="UP000631114">
    <property type="component" value="Unassembled WGS sequence"/>
</dbReference>
<keyword evidence="2" id="KW-0833">Ubl conjugation pathway</keyword>
<keyword evidence="6" id="KW-1185">Reference proteome</keyword>